<sequence length="128" mass="14705">MVKEHLKIGSNGLSRRFEKQRNRTNQKRLLLHGQLGEVVDPVEVQRPHHQHDSEQGPEEQPQNLSGEALAKRLSRRICCRFSHGMHKRNQAFDVWLSTLTSVPTNRGCMDHSGDNRKIDPAQPSIVRK</sequence>
<feature type="compositionally biased region" description="Basic and acidic residues" evidence="1">
    <location>
        <begin position="43"/>
        <end position="54"/>
    </location>
</feature>
<feature type="compositionally biased region" description="Basic and acidic residues" evidence="1">
    <location>
        <begin position="108"/>
        <end position="119"/>
    </location>
</feature>
<feature type="region of interest" description="Disordered" evidence="1">
    <location>
        <begin position="1"/>
        <end position="67"/>
    </location>
</feature>
<accession>A0ABN6M0H9</accession>
<evidence type="ECO:0000313" key="3">
    <source>
        <dbReference type="Proteomes" id="UP000830055"/>
    </source>
</evidence>
<protein>
    <submittedName>
        <fullName evidence="2">Uncharacterized protein</fullName>
    </submittedName>
</protein>
<reference evidence="2 3" key="1">
    <citation type="submission" date="2022-01" db="EMBL/GenBank/DDBJ databases">
        <title>Desulfofustis limnae sp. nov., a novel mesophilic sulfate-reducing bacterium isolated from marsh soil.</title>
        <authorList>
            <person name="Watanabe M."/>
            <person name="Takahashi A."/>
            <person name="Kojima H."/>
            <person name="Fukui M."/>
        </authorList>
    </citation>
    <scope>NUCLEOTIDE SEQUENCE [LARGE SCALE GENOMIC DNA]</scope>
    <source>
        <strain evidence="2 3">PPLL</strain>
    </source>
</reference>
<dbReference type="EMBL" id="AP025516">
    <property type="protein sequence ID" value="BDD86407.1"/>
    <property type="molecule type" value="Genomic_DNA"/>
</dbReference>
<gene>
    <name evidence="2" type="ORF">DPPLL_07720</name>
</gene>
<evidence type="ECO:0000313" key="2">
    <source>
        <dbReference type="EMBL" id="BDD86407.1"/>
    </source>
</evidence>
<keyword evidence="3" id="KW-1185">Reference proteome</keyword>
<evidence type="ECO:0000256" key="1">
    <source>
        <dbReference type="SAM" id="MobiDB-lite"/>
    </source>
</evidence>
<name>A0ABN6M0H9_9BACT</name>
<organism evidence="2 3">
    <name type="scientific">Desulfofustis limnaeus</name>
    <dbReference type="NCBI Taxonomy" id="2740163"/>
    <lineage>
        <taxon>Bacteria</taxon>
        <taxon>Pseudomonadati</taxon>
        <taxon>Thermodesulfobacteriota</taxon>
        <taxon>Desulfobulbia</taxon>
        <taxon>Desulfobulbales</taxon>
        <taxon>Desulfocapsaceae</taxon>
        <taxon>Desulfofustis</taxon>
    </lineage>
</organism>
<proteinExistence type="predicted"/>
<dbReference type="Proteomes" id="UP000830055">
    <property type="component" value="Chromosome"/>
</dbReference>
<feature type="region of interest" description="Disordered" evidence="1">
    <location>
        <begin position="107"/>
        <end position="128"/>
    </location>
</feature>